<feature type="region of interest" description="Disordered" evidence="1">
    <location>
        <begin position="731"/>
        <end position="798"/>
    </location>
</feature>
<feature type="compositionally biased region" description="Low complexity" evidence="1">
    <location>
        <begin position="380"/>
        <end position="390"/>
    </location>
</feature>
<dbReference type="Pfam" id="PF00855">
    <property type="entry name" value="PWWP"/>
    <property type="match status" value="1"/>
</dbReference>
<dbReference type="SUPFAM" id="SSF63748">
    <property type="entry name" value="Tudor/PWWP/MBT"/>
    <property type="match status" value="1"/>
</dbReference>
<feature type="domain" description="PWWP" evidence="2">
    <location>
        <begin position="19"/>
        <end position="74"/>
    </location>
</feature>
<dbReference type="InterPro" id="IPR000313">
    <property type="entry name" value="PWWP_dom"/>
</dbReference>
<feature type="region of interest" description="Disordered" evidence="1">
    <location>
        <begin position="261"/>
        <end position="289"/>
    </location>
</feature>
<dbReference type="OrthoDB" id="1908535at2759"/>
<dbReference type="PANTHER" id="PTHR33697:SF2">
    <property type="entry name" value="T17B22.17 PROTEIN"/>
    <property type="match status" value="1"/>
</dbReference>
<evidence type="ECO:0000313" key="4">
    <source>
        <dbReference type="Proteomes" id="UP000663760"/>
    </source>
</evidence>
<keyword evidence="4" id="KW-1185">Reference proteome</keyword>
<dbReference type="AlphaFoldDB" id="A0A7I8LLN2"/>
<dbReference type="PANTHER" id="PTHR33697">
    <property type="entry name" value="T17B22.17 PROTEIN-RELATED"/>
    <property type="match status" value="1"/>
</dbReference>
<proteinExistence type="predicted"/>
<organism evidence="3 4">
    <name type="scientific">Spirodela intermedia</name>
    <name type="common">Intermediate duckweed</name>
    <dbReference type="NCBI Taxonomy" id="51605"/>
    <lineage>
        <taxon>Eukaryota</taxon>
        <taxon>Viridiplantae</taxon>
        <taxon>Streptophyta</taxon>
        <taxon>Embryophyta</taxon>
        <taxon>Tracheophyta</taxon>
        <taxon>Spermatophyta</taxon>
        <taxon>Magnoliopsida</taxon>
        <taxon>Liliopsida</taxon>
        <taxon>Araceae</taxon>
        <taxon>Lemnoideae</taxon>
        <taxon>Spirodela</taxon>
    </lineage>
</organism>
<evidence type="ECO:0000256" key="1">
    <source>
        <dbReference type="SAM" id="MobiDB-lite"/>
    </source>
</evidence>
<dbReference type="Gene3D" id="2.30.30.140">
    <property type="match status" value="1"/>
</dbReference>
<evidence type="ECO:0000313" key="3">
    <source>
        <dbReference type="EMBL" id="CAA7411001.1"/>
    </source>
</evidence>
<dbReference type="EMBL" id="LR746281">
    <property type="protein sequence ID" value="CAA7411001.1"/>
    <property type="molecule type" value="Genomic_DNA"/>
</dbReference>
<accession>A0A7I8LLN2</accession>
<feature type="region of interest" description="Disordered" evidence="1">
    <location>
        <begin position="380"/>
        <end position="401"/>
    </location>
</feature>
<evidence type="ECO:0000259" key="2">
    <source>
        <dbReference type="PROSITE" id="PS50812"/>
    </source>
</evidence>
<feature type="compositionally biased region" description="Basic residues" evidence="1">
    <location>
        <begin position="746"/>
        <end position="765"/>
    </location>
</feature>
<dbReference type="CDD" id="cd05162">
    <property type="entry name" value="PWWP"/>
    <property type="match status" value="1"/>
</dbReference>
<gene>
    <name evidence="3" type="ORF">SI8410_18021679</name>
</gene>
<dbReference type="Proteomes" id="UP000663760">
    <property type="component" value="Chromosome 18"/>
</dbReference>
<dbReference type="PROSITE" id="PS50812">
    <property type="entry name" value="PWWP"/>
    <property type="match status" value="1"/>
</dbReference>
<feature type="compositionally biased region" description="Polar residues" evidence="1">
    <location>
        <begin position="769"/>
        <end position="782"/>
    </location>
</feature>
<protein>
    <recommendedName>
        <fullName evidence="2">PWWP domain-containing protein</fullName>
    </recommendedName>
</protein>
<dbReference type="InterPro" id="IPR044679">
    <property type="entry name" value="PWWP2-like"/>
</dbReference>
<reference evidence="3" key="1">
    <citation type="submission" date="2020-02" db="EMBL/GenBank/DDBJ databases">
        <authorList>
            <person name="Scholz U."/>
            <person name="Mascher M."/>
            <person name="Fiebig A."/>
        </authorList>
    </citation>
    <scope>NUCLEOTIDE SEQUENCE</scope>
</reference>
<feature type="region of interest" description="Disordered" evidence="1">
    <location>
        <begin position="834"/>
        <end position="857"/>
    </location>
</feature>
<name>A0A7I8LLN2_SPIIN</name>
<sequence>MGSSEGGAGDGGVGTECTVGTIVWVRRRNGSWWPGRILGQHELSASHLMSPRSGTPVKLLGREDASVDWYNLEKSKRVKAFRCGEFDACIERAEASLGGPIRKREKYARREDAILHALELEKRQLELQQPNNLSHKHSGVLKKELSSPPSFGLHKVSDECASHGKSVNVKPKLHSRISAEEVGGSSPLHALRNKNSTQLNWEDENSGTMPRMRGLQDFGLPIAPSKRKTSSSVACERTKHSFSDDHVDIHPDSMHGMGTANSAGNGKSSLAVKRKRSQGGLTEESLIKRRDRRRPLVQVLKSSAKLPVPQSSDSNCELASAAAKQKEHIGDICHDKRSRPIYMPDDSSDCLNPTGNSSDQMRISLAQYAYGNGLHLPGSSSLEGTSSGLIGEDDTGSSERDCGDVNMEEEDFLLQDDKLLIPEAGSFLEDEHILGKIGDGYEPSISDGRPHSLSNDEGDGAAADVAGVSKWHMKGKRNIRSLLKRGAEAACNGPPDRTAYEKKAASFSKKSREGVPGLGLYHRGDEEELDCADEDELSEKAFGGQLPGFSQRSYQFGPKALGASITHDSDVDSQEMFPPGWSSFWGELDECPELPLDHHHHQHHHPPGVEWKIPLVDVDLKVQATYQGERVPLVSLMSRLNGKAIIGHPVLIEILEDGSTDLMIPSGSVGLEQALGAEESPSAAAPVWRTGRRTAMQRVPRAHLAPAAADGEEAADLDVYSEGLGLFKEPPAAAATSTQGSSMKKAASHRRPAAGKSSSRKKLQKKAISLSSQKTRTLSSIVTERRRSGKSAGSRQGRKEAGILGGLIKPGGTVPLVTCVPMKVVFSRIMEAVGRPPSSGLTRRGPPTVPAERRPSL</sequence>